<dbReference type="OrthoDB" id="9805604at2"/>
<organism evidence="1 2">
    <name type="scientific">Pseudoalteromonas luteoviolacea</name>
    <dbReference type="NCBI Taxonomy" id="43657"/>
    <lineage>
        <taxon>Bacteria</taxon>
        <taxon>Pseudomonadati</taxon>
        <taxon>Pseudomonadota</taxon>
        <taxon>Gammaproteobacteria</taxon>
        <taxon>Alteromonadales</taxon>
        <taxon>Pseudoalteromonadaceae</taxon>
        <taxon>Pseudoalteromonas</taxon>
    </lineage>
</organism>
<dbReference type="Proteomes" id="UP000093366">
    <property type="component" value="Unassembled WGS sequence"/>
</dbReference>
<dbReference type="Gene3D" id="3.90.550.10">
    <property type="entry name" value="Spore Coat Polysaccharide Biosynthesis Protein SpsA, Chain A"/>
    <property type="match status" value="1"/>
</dbReference>
<accession>A0A1C0TND4</accession>
<dbReference type="PANTHER" id="PTHR21485:SF6">
    <property type="entry name" value="N-ACYLNEURAMINATE CYTIDYLYLTRANSFERASE-RELATED"/>
    <property type="match status" value="1"/>
</dbReference>
<reference evidence="2" key="1">
    <citation type="submission" date="2016-07" db="EMBL/GenBank/DDBJ databases">
        <authorList>
            <person name="Florea S."/>
            <person name="Webb J.S."/>
            <person name="Jaromczyk J."/>
            <person name="Schardl C.L."/>
        </authorList>
    </citation>
    <scope>NUCLEOTIDE SEQUENCE [LARGE SCALE GENOMIC DNA]</scope>
    <source>
        <strain evidence="2">IPB1</strain>
    </source>
</reference>
<dbReference type="GO" id="GO:0008781">
    <property type="term" value="F:N-acylneuraminate cytidylyltransferase activity"/>
    <property type="evidence" value="ECO:0007669"/>
    <property type="project" value="TreeGrafter"/>
</dbReference>
<gene>
    <name evidence="1" type="ORF">A7985_17335</name>
</gene>
<dbReference type="Pfam" id="PF02348">
    <property type="entry name" value="CTP_transf_3"/>
    <property type="match status" value="1"/>
</dbReference>
<dbReference type="InterPro" id="IPR050793">
    <property type="entry name" value="CMP-NeuNAc_synthase"/>
</dbReference>
<dbReference type="CDD" id="cd02513">
    <property type="entry name" value="CMP-NeuAc_Synthase"/>
    <property type="match status" value="1"/>
</dbReference>
<evidence type="ECO:0000313" key="2">
    <source>
        <dbReference type="Proteomes" id="UP000093366"/>
    </source>
</evidence>
<dbReference type="SUPFAM" id="SSF53448">
    <property type="entry name" value="Nucleotide-diphospho-sugar transferases"/>
    <property type="match status" value="1"/>
</dbReference>
<dbReference type="AlphaFoldDB" id="A0A1C0TND4"/>
<comment type="caution">
    <text evidence="1">The sequence shown here is derived from an EMBL/GenBank/DDBJ whole genome shotgun (WGS) entry which is preliminary data.</text>
</comment>
<dbReference type="PANTHER" id="PTHR21485">
    <property type="entry name" value="HAD SUPERFAMILY MEMBERS CMAS AND KDSC"/>
    <property type="match status" value="1"/>
</dbReference>
<dbReference type="InterPro" id="IPR029044">
    <property type="entry name" value="Nucleotide-diphossugar_trans"/>
</dbReference>
<name>A0A1C0TND4_9GAMM</name>
<dbReference type="RefSeq" id="WP_065791679.1">
    <property type="nucleotide sequence ID" value="NZ_MAUJ01000006.1"/>
</dbReference>
<dbReference type="InterPro" id="IPR003329">
    <property type="entry name" value="Cytidylyl_trans"/>
</dbReference>
<dbReference type="EMBL" id="MAUJ01000006">
    <property type="protein sequence ID" value="OCQ20194.1"/>
    <property type="molecule type" value="Genomic_DNA"/>
</dbReference>
<protein>
    <submittedName>
        <fullName evidence="1">CMP-sialic acid synthetase</fullName>
    </submittedName>
</protein>
<evidence type="ECO:0000313" key="1">
    <source>
        <dbReference type="EMBL" id="OCQ20194.1"/>
    </source>
</evidence>
<proteinExistence type="predicted"/>
<sequence>MSNYAIITARGGSKGLKRKNVLSLAGKPLIGWTIEAAKRSASIDKVYVSTEDTEIASISKTFGAEVIPRPMSLAQDDSSSEDVLTHAIKFLGLEDKPSYNICLLQPTSPCRSNEHIDESFQIYERHNAKCVISVFEPKHPPGKAYKVLDDGSIVGVLSPSAPYTRRQDLPTTVQPNGAIYWFNVGAYLEHNLIPRESVFPYVMSEQSSTDIDDINDFLVAESILSTSHES</sequence>